<dbReference type="Pfam" id="PF06144">
    <property type="entry name" value="DNA_pol3_delta"/>
    <property type="match status" value="1"/>
</dbReference>
<dbReference type="GO" id="GO:0003677">
    <property type="term" value="F:DNA binding"/>
    <property type="evidence" value="ECO:0007669"/>
    <property type="project" value="InterPro"/>
</dbReference>
<dbReference type="SUPFAM" id="SSF52540">
    <property type="entry name" value="P-loop containing nucleoside triphosphate hydrolases"/>
    <property type="match status" value="1"/>
</dbReference>
<keyword evidence="3 12" id="KW-0808">Transferase</keyword>
<dbReference type="PANTHER" id="PTHR34388">
    <property type="entry name" value="DNA POLYMERASE III SUBUNIT DELTA"/>
    <property type="match status" value="1"/>
</dbReference>
<evidence type="ECO:0000256" key="8">
    <source>
        <dbReference type="ARBA" id="ARBA00049244"/>
    </source>
</evidence>
<comment type="similarity">
    <text evidence="7">Belongs to the DNA polymerase HolA subunit family.</text>
</comment>
<dbReference type="InterPro" id="IPR032780">
    <property type="entry name" value="DNA_pol3_delt_C"/>
</dbReference>
<evidence type="ECO:0000256" key="7">
    <source>
        <dbReference type="ARBA" id="ARBA00034754"/>
    </source>
</evidence>
<evidence type="ECO:0000256" key="9">
    <source>
        <dbReference type="NCBIfam" id="TIGR01128"/>
    </source>
</evidence>
<feature type="domain" description="DNA polymerase III subunit delta C-terminal" evidence="11">
    <location>
        <begin position="220"/>
        <end position="327"/>
    </location>
</feature>
<evidence type="ECO:0000256" key="1">
    <source>
        <dbReference type="ARBA" id="ARBA00012417"/>
    </source>
</evidence>
<accession>A0A839HBW1</accession>
<dbReference type="EC" id="2.7.7.7" evidence="1 9"/>
<dbReference type="PANTHER" id="PTHR34388:SF1">
    <property type="entry name" value="DNA POLYMERASE III SUBUNIT DELTA"/>
    <property type="match status" value="1"/>
</dbReference>
<dbReference type="NCBIfam" id="TIGR01128">
    <property type="entry name" value="holA"/>
    <property type="match status" value="1"/>
</dbReference>
<reference evidence="12 13" key="1">
    <citation type="journal article" date="2020" name="Arch. Microbiol.">
        <title>The genome sequence of the giant phototrophic gammaproteobacterium Thiospirillum jenense gives insight into its physiological properties and phylogenetic relationships.</title>
        <authorList>
            <person name="Imhoff J.F."/>
            <person name="Meyer T.E."/>
            <person name="Kyndt J.A."/>
        </authorList>
    </citation>
    <scope>NUCLEOTIDE SEQUENCE [LARGE SCALE GENOMIC DNA]</scope>
    <source>
        <strain evidence="12 13">DSM 216</strain>
    </source>
</reference>
<evidence type="ECO:0000313" key="13">
    <source>
        <dbReference type="Proteomes" id="UP000548632"/>
    </source>
</evidence>
<comment type="caution">
    <text evidence="12">The sequence shown here is derived from an EMBL/GenBank/DDBJ whole genome shotgun (WGS) entry which is preliminary data.</text>
</comment>
<dbReference type="Gene3D" id="1.10.8.60">
    <property type="match status" value="1"/>
</dbReference>
<dbReference type="EMBL" id="JABVCQ010000001">
    <property type="protein sequence ID" value="MBB1124707.1"/>
    <property type="molecule type" value="Genomic_DNA"/>
</dbReference>
<dbReference type="RefSeq" id="WP_182581809.1">
    <property type="nucleotide sequence ID" value="NZ_JABVCQ010000001.1"/>
</dbReference>
<dbReference type="GO" id="GO:0003887">
    <property type="term" value="F:DNA-directed DNA polymerase activity"/>
    <property type="evidence" value="ECO:0007669"/>
    <property type="project" value="UniProtKB-UniRule"/>
</dbReference>
<evidence type="ECO:0000256" key="3">
    <source>
        <dbReference type="ARBA" id="ARBA00022679"/>
    </source>
</evidence>
<sequence>MRVSSSQLSDHLKRKLAPVYLLCGNEPLQFNESLDAVRTHAHRLGFTERHVLEYQKDFDWNMLIATANARSLFSAQQMIELRIGEQKIGVEGGNAIRRYCDQLNQDVLLLVMALGLDGKDLKTKWVQTIDEVGVVIQTREPANRQKLIEWLENRLRSKGFSPTPEVASLLADQTEGNLLAADQEITKLALVRQPGVLDVAGLRAAITDSARFDLYDLTAAAIAGDRVRTRRVLQMLMAEGTAEPLVLWVLSRELRALAALAFAQQARQELEPVFHAYQVWDNRRPLLLAVLKRHSLAQLWQLLLECATVDQAIKGRAAGDPWALLAQIADTLAMSAEK</sequence>
<evidence type="ECO:0000256" key="5">
    <source>
        <dbReference type="ARBA" id="ARBA00022705"/>
    </source>
</evidence>
<dbReference type="SUPFAM" id="SSF48019">
    <property type="entry name" value="post-AAA+ oligomerization domain-like"/>
    <property type="match status" value="1"/>
</dbReference>
<evidence type="ECO:0000259" key="11">
    <source>
        <dbReference type="Pfam" id="PF14840"/>
    </source>
</evidence>
<dbReference type="InterPro" id="IPR005790">
    <property type="entry name" value="DNA_polIII_delta"/>
</dbReference>
<organism evidence="12 13">
    <name type="scientific">Thiospirillum jenense</name>
    <dbReference type="NCBI Taxonomy" id="1653858"/>
    <lineage>
        <taxon>Bacteria</taxon>
        <taxon>Pseudomonadati</taxon>
        <taxon>Pseudomonadota</taxon>
        <taxon>Gammaproteobacteria</taxon>
        <taxon>Chromatiales</taxon>
        <taxon>Chromatiaceae</taxon>
        <taxon>Thiospirillum</taxon>
    </lineage>
</organism>
<evidence type="ECO:0000256" key="4">
    <source>
        <dbReference type="ARBA" id="ARBA00022695"/>
    </source>
</evidence>
<dbReference type="InterPro" id="IPR010372">
    <property type="entry name" value="DNA_pol3_delta_N"/>
</dbReference>
<dbReference type="InterPro" id="IPR027417">
    <property type="entry name" value="P-loop_NTPase"/>
</dbReference>
<evidence type="ECO:0000256" key="2">
    <source>
        <dbReference type="ARBA" id="ARBA00017703"/>
    </source>
</evidence>
<gene>
    <name evidence="12" type="primary">holA</name>
    <name evidence="12" type="ORF">HUK38_00490</name>
</gene>
<evidence type="ECO:0000256" key="6">
    <source>
        <dbReference type="ARBA" id="ARBA00022932"/>
    </source>
</evidence>
<dbReference type="Proteomes" id="UP000548632">
    <property type="component" value="Unassembled WGS sequence"/>
</dbReference>
<dbReference type="Pfam" id="PF14840">
    <property type="entry name" value="DNA_pol3_delt_C"/>
    <property type="match status" value="1"/>
</dbReference>
<keyword evidence="13" id="KW-1185">Reference proteome</keyword>
<keyword evidence="6" id="KW-0239">DNA-directed DNA polymerase</keyword>
<evidence type="ECO:0000313" key="12">
    <source>
        <dbReference type="EMBL" id="MBB1124707.1"/>
    </source>
</evidence>
<dbReference type="GO" id="GO:0006261">
    <property type="term" value="P:DNA-templated DNA replication"/>
    <property type="evidence" value="ECO:0007669"/>
    <property type="project" value="TreeGrafter"/>
</dbReference>
<keyword evidence="4 12" id="KW-0548">Nucleotidyltransferase</keyword>
<name>A0A839HBW1_9GAMM</name>
<dbReference type="GO" id="GO:0009360">
    <property type="term" value="C:DNA polymerase III complex"/>
    <property type="evidence" value="ECO:0007669"/>
    <property type="project" value="UniProtKB-UniRule"/>
</dbReference>
<protein>
    <recommendedName>
        <fullName evidence="2 9">DNA polymerase III subunit delta</fullName>
        <ecNumber evidence="1 9">2.7.7.7</ecNumber>
    </recommendedName>
</protein>
<dbReference type="Gene3D" id="1.20.272.10">
    <property type="match status" value="1"/>
</dbReference>
<dbReference type="Gene3D" id="3.40.50.300">
    <property type="entry name" value="P-loop containing nucleotide triphosphate hydrolases"/>
    <property type="match status" value="1"/>
</dbReference>
<feature type="domain" description="DNA polymerase III delta N-terminal" evidence="10">
    <location>
        <begin position="20"/>
        <end position="136"/>
    </location>
</feature>
<keyword evidence="5" id="KW-0235">DNA replication</keyword>
<comment type="catalytic activity">
    <reaction evidence="8">
        <text>DNA(n) + a 2'-deoxyribonucleoside 5'-triphosphate = DNA(n+1) + diphosphate</text>
        <dbReference type="Rhea" id="RHEA:22508"/>
        <dbReference type="Rhea" id="RHEA-COMP:17339"/>
        <dbReference type="Rhea" id="RHEA-COMP:17340"/>
        <dbReference type="ChEBI" id="CHEBI:33019"/>
        <dbReference type="ChEBI" id="CHEBI:61560"/>
        <dbReference type="ChEBI" id="CHEBI:173112"/>
        <dbReference type="EC" id="2.7.7.7"/>
    </reaction>
</comment>
<dbReference type="CDD" id="cd18138">
    <property type="entry name" value="HLD_clamp_pol_III_delta"/>
    <property type="match status" value="1"/>
</dbReference>
<evidence type="ECO:0000259" key="10">
    <source>
        <dbReference type="Pfam" id="PF06144"/>
    </source>
</evidence>
<proteinExistence type="inferred from homology"/>
<dbReference type="AlphaFoldDB" id="A0A839HBW1"/>
<dbReference type="InterPro" id="IPR008921">
    <property type="entry name" value="DNA_pol3_clamp-load_cplx_C"/>
</dbReference>